<dbReference type="AlphaFoldDB" id="A0A9X3EQP2"/>
<dbReference type="Gene3D" id="2.130.10.10">
    <property type="entry name" value="YVTN repeat-like/Quinoprotein amine dehydrogenase"/>
    <property type="match status" value="1"/>
</dbReference>
<dbReference type="Proteomes" id="UP001150924">
    <property type="component" value="Unassembled WGS sequence"/>
</dbReference>
<comment type="caution">
    <text evidence="1">The sequence shown here is derived from an EMBL/GenBank/DDBJ whole genome shotgun (WGS) entry which is preliminary data.</text>
</comment>
<evidence type="ECO:0000313" key="1">
    <source>
        <dbReference type="EMBL" id="MCY1008393.1"/>
    </source>
</evidence>
<reference evidence="1" key="1">
    <citation type="submission" date="2022-11" db="EMBL/GenBank/DDBJ databases">
        <title>Minimal conservation of predation-associated metabolite biosynthetic gene clusters underscores biosynthetic potential of Myxococcota including descriptions for ten novel species: Archangium lansinium sp. nov., Myxococcus landrumus sp. nov., Nannocystis bai.</title>
        <authorList>
            <person name="Ahearne A."/>
            <person name="Stevens C."/>
            <person name="Phillips K."/>
        </authorList>
    </citation>
    <scope>NUCLEOTIDE SEQUENCE</scope>
    <source>
        <strain evidence="1">Na p29</strain>
    </source>
</reference>
<evidence type="ECO:0000313" key="2">
    <source>
        <dbReference type="Proteomes" id="UP001150924"/>
    </source>
</evidence>
<sequence>MTRRLHERITTSTSTARTGGGRPLAFVAAFLLGAACGGFAGDGDTTAGTGPDDPDDPCTAFTDCVECGDANLGCAWCAGTCRSRPDGVSINDDAWCEWGFAEGGTACKDIDGVRLVESTLPIDCRSSMHEEDPRCVIPDDDNAAELGEGPAFPGGFGGLYGGHLDVAGNRVILGAMTNRPGEELGSIWTADLTTGDRALASGATEDAIVGYLERGAGPAFGTRVFDIDLAPDGAWIAYADAGLFRVDPDTGDRTLLWSAASTPCVHVGIIFAPNGIDGSAVAVGPDGTMYIPSNEDENVDPPPDDGVFAIKPDGSCRILTMSSSEAERVVGEGPSVGGDYRGLVLQGDKLLALGMPGDLHEIDLATGARRLVTSETRNVGDGPPADYQYLAVSSTGTLLASGDSVDSFADATRALTEIDPASGDRKLRWAYRGPATSSPQLTWLAPHPDLPGIYVAVEEGESLVLYEPATGNTNLLSH</sequence>
<dbReference type="InterPro" id="IPR015943">
    <property type="entry name" value="WD40/YVTN_repeat-like_dom_sf"/>
</dbReference>
<protein>
    <submittedName>
        <fullName evidence="1">Uncharacterized protein</fullName>
    </submittedName>
</protein>
<proteinExistence type="predicted"/>
<gene>
    <name evidence="1" type="ORF">OV079_23110</name>
</gene>
<dbReference type="EMBL" id="JAPNKE010000002">
    <property type="protein sequence ID" value="MCY1008393.1"/>
    <property type="molecule type" value="Genomic_DNA"/>
</dbReference>
<keyword evidence="2" id="KW-1185">Reference proteome</keyword>
<name>A0A9X3EQP2_9BACT</name>
<organism evidence="1 2">
    <name type="scientific">Nannocystis pusilla</name>
    <dbReference type="NCBI Taxonomy" id="889268"/>
    <lineage>
        <taxon>Bacteria</taxon>
        <taxon>Pseudomonadati</taxon>
        <taxon>Myxococcota</taxon>
        <taxon>Polyangia</taxon>
        <taxon>Nannocystales</taxon>
        <taxon>Nannocystaceae</taxon>
        <taxon>Nannocystis</taxon>
    </lineage>
</organism>
<dbReference type="InterPro" id="IPR011044">
    <property type="entry name" value="Quino_amine_DH_bsu"/>
</dbReference>
<accession>A0A9X3EQP2</accession>
<dbReference type="RefSeq" id="WP_267771025.1">
    <property type="nucleotide sequence ID" value="NZ_JAPNKE010000002.1"/>
</dbReference>
<dbReference type="SUPFAM" id="SSF50969">
    <property type="entry name" value="YVTN repeat-like/Quinoprotein amine dehydrogenase"/>
    <property type="match status" value="1"/>
</dbReference>